<evidence type="ECO:0000313" key="6">
    <source>
        <dbReference type="Proteomes" id="UP000310506"/>
    </source>
</evidence>
<dbReference type="SUPFAM" id="SSF51419">
    <property type="entry name" value="PLP-binding barrel"/>
    <property type="match status" value="1"/>
</dbReference>
<dbReference type="GO" id="GO:0005829">
    <property type="term" value="C:cytosol"/>
    <property type="evidence" value="ECO:0007669"/>
    <property type="project" value="TreeGrafter"/>
</dbReference>
<sequence length="365" mass="40324">MENLYPRTVIDLIKLKSNVETLLGKAKENGVTISGVVKGVNALPEIIDTLVAGGLCSLSSSRLSQLEQVKNQHPEIETLMLRIPMLSELERMILCSDISLNTEITTLKAINDCCQKLNTTHDVILMVDLGDLREGFFEDEHLFEAAILVENNLEHVHLRGIGTNLGCYGSVQPDQTNLGRLTDLAAEIERRIERPLGIVSGGASTSVPLLLNGSLPKGINHLRIGDNLFLRDMENYFDYTFPEMHGDVFTIEAEIIEIKEKPSHPIGTITVDAFGNKAQYQDIGSHKRALLAIGRQDLGDLTKLVPYDSAIKLIGGSSDHAIIDITNSEKNYQIGDVVSFNIEYELLLYSTSSPYVYKKFIKGVS</sequence>
<proteinExistence type="predicted"/>
<keyword evidence="2" id="KW-0663">Pyridoxal phosphate</keyword>
<evidence type="ECO:0000256" key="3">
    <source>
        <dbReference type="ARBA" id="ARBA00023235"/>
    </source>
</evidence>
<dbReference type="Proteomes" id="UP000310506">
    <property type="component" value="Unassembled WGS sequence"/>
</dbReference>
<reference evidence="5 6" key="1">
    <citation type="submission" date="2019-01" db="EMBL/GenBank/DDBJ databases">
        <title>Vagococcus silagei sp. nov. isolated from brewer's grain.</title>
        <authorList>
            <person name="Guu J.-R."/>
        </authorList>
    </citation>
    <scope>NUCLEOTIDE SEQUENCE [LARGE SCALE GENOMIC DNA]</scope>
    <source>
        <strain evidence="5 6">2B-2</strain>
    </source>
</reference>
<protein>
    <submittedName>
        <fullName evidence="5">Alanine racemase</fullName>
    </submittedName>
</protein>
<dbReference type="RefSeq" id="WP_136136226.1">
    <property type="nucleotide sequence ID" value="NZ_SDGV01000007.1"/>
</dbReference>
<dbReference type="PANTHER" id="PTHR30511">
    <property type="entry name" value="ALANINE RACEMASE"/>
    <property type="match status" value="1"/>
</dbReference>
<dbReference type="InterPro" id="IPR001608">
    <property type="entry name" value="Ala_racemase_N"/>
</dbReference>
<evidence type="ECO:0000313" key="5">
    <source>
        <dbReference type="EMBL" id="THB61778.1"/>
    </source>
</evidence>
<keyword evidence="6" id="KW-1185">Reference proteome</keyword>
<keyword evidence="3" id="KW-0413">Isomerase</keyword>
<dbReference type="GO" id="GO:0008784">
    <property type="term" value="F:alanine racemase activity"/>
    <property type="evidence" value="ECO:0007669"/>
    <property type="project" value="TreeGrafter"/>
</dbReference>
<accession>A0A4S3B5G8</accession>
<evidence type="ECO:0000256" key="2">
    <source>
        <dbReference type="ARBA" id="ARBA00022898"/>
    </source>
</evidence>
<comment type="caution">
    <text evidence="5">The sequence shown here is derived from an EMBL/GenBank/DDBJ whole genome shotgun (WGS) entry which is preliminary data.</text>
</comment>
<evidence type="ECO:0000259" key="4">
    <source>
        <dbReference type="Pfam" id="PF01168"/>
    </source>
</evidence>
<dbReference type="GO" id="GO:0030170">
    <property type="term" value="F:pyridoxal phosphate binding"/>
    <property type="evidence" value="ECO:0007669"/>
    <property type="project" value="TreeGrafter"/>
</dbReference>
<gene>
    <name evidence="5" type="ORF">ESZ54_03120</name>
</gene>
<dbReference type="Gene3D" id="3.20.20.10">
    <property type="entry name" value="Alanine racemase"/>
    <property type="match status" value="1"/>
</dbReference>
<dbReference type="Pfam" id="PF01168">
    <property type="entry name" value="Ala_racemase_N"/>
    <property type="match status" value="1"/>
</dbReference>
<feature type="domain" description="Alanine racemase N-terminal" evidence="4">
    <location>
        <begin position="10"/>
        <end position="226"/>
    </location>
</feature>
<dbReference type="EMBL" id="SDGV01000007">
    <property type="protein sequence ID" value="THB61778.1"/>
    <property type="molecule type" value="Genomic_DNA"/>
</dbReference>
<dbReference type="InterPro" id="IPR029066">
    <property type="entry name" value="PLP-binding_barrel"/>
</dbReference>
<evidence type="ECO:0000256" key="1">
    <source>
        <dbReference type="ARBA" id="ARBA00001933"/>
    </source>
</evidence>
<dbReference type="InterPro" id="IPR000821">
    <property type="entry name" value="Ala_racemase"/>
</dbReference>
<organism evidence="5 6">
    <name type="scientific">Vagococcus silagei</name>
    <dbReference type="NCBI Taxonomy" id="2508885"/>
    <lineage>
        <taxon>Bacteria</taxon>
        <taxon>Bacillati</taxon>
        <taxon>Bacillota</taxon>
        <taxon>Bacilli</taxon>
        <taxon>Lactobacillales</taxon>
        <taxon>Enterococcaceae</taxon>
        <taxon>Vagococcus</taxon>
    </lineage>
</organism>
<comment type="cofactor">
    <cofactor evidence="1">
        <name>pyridoxal 5'-phosphate</name>
        <dbReference type="ChEBI" id="CHEBI:597326"/>
    </cofactor>
</comment>
<dbReference type="AlphaFoldDB" id="A0A4S3B5G8"/>
<name>A0A4S3B5G8_9ENTE</name>
<dbReference type="OrthoDB" id="504078at2"/>
<dbReference type="PANTHER" id="PTHR30511:SF3">
    <property type="entry name" value="LYSINE RACEMASE"/>
    <property type="match status" value="1"/>
</dbReference>